<feature type="compositionally biased region" description="Basic and acidic residues" evidence="1">
    <location>
        <begin position="609"/>
        <end position="619"/>
    </location>
</feature>
<dbReference type="InterPro" id="IPR051413">
    <property type="entry name" value="K/Na_HCN_channel"/>
</dbReference>
<name>A0A3Q2Q9J7_FUNHE</name>
<dbReference type="PANTHER" id="PTHR45689:SF3">
    <property type="entry name" value="POTASSIUM_SODIUM HYPERPOLARIZATION-ACTIVATED CYCLIC NUCLEOTIDE-GATED CHANNEL 1"/>
    <property type="match status" value="1"/>
</dbReference>
<dbReference type="GO" id="GO:0003254">
    <property type="term" value="P:regulation of membrane depolarization"/>
    <property type="evidence" value="ECO:0007669"/>
    <property type="project" value="TreeGrafter"/>
</dbReference>
<dbReference type="GO" id="GO:0098855">
    <property type="term" value="C:HCN channel complex"/>
    <property type="evidence" value="ECO:0007669"/>
    <property type="project" value="TreeGrafter"/>
</dbReference>
<dbReference type="FunFam" id="2.60.120.10:FF:000007">
    <property type="entry name" value="Putative potassium/sodium hyperpolarization-activated cyclic nucleotide-gated channel 2"/>
    <property type="match status" value="1"/>
</dbReference>
<evidence type="ECO:0000256" key="1">
    <source>
        <dbReference type="SAM" id="MobiDB-lite"/>
    </source>
</evidence>
<accession>A0A3Q2Q9J7</accession>
<feature type="compositionally biased region" description="Low complexity" evidence="1">
    <location>
        <begin position="578"/>
        <end position="588"/>
    </location>
</feature>
<keyword evidence="2" id="KW-0812">Transmembrane</keyword>
<dbReference type="GO" id="GO:0030425">
    <property type="term" value="C:dendrite"/>
    <property type="evidence" value="ECO:0007669"/>
    <property type="project" value="TreeGrafter"/>
</dbReference>
<dbReference type="GO" id="GO:0030424">
    <property type="term" value="C:axon"/>
    <property type="evidence" value="ECO:0007669"/>
    <property type="project" value="TreeGrafter"/>
</dbReference>
<dbReference type="GeneTree" id="ENSGT00940000158207"/>
<evidence type="ECO:0000313" key="4">
    <source>
        <dbReference type="Ensembl" id="ENSFHEP00000023648.1"/>
    </source>
</evidence>
<feature type="compositionally biased region" description="Polar residues" evidence="1">
    <location>
        <begin position="484"/>
        <end position="493"/>
    </location>
</feature>
<feature type="region of interest" description="Disordered" evidence="1">
    <location>
        <begin position="467"/>
        <end position="525"/>
    </location>
</feature>
<dbReference type="InterPro" id="IPR000595">
    <property type="entry name" value="cNMP-bd_dom"/>
</dbReference>
<dbReference type="Proteomes" id="UP000265000">
    <property type="component" value="Unplaced"/>
</dbReference>
<evidence type="ECO:0000259" key="3">
    <source>
        <dbReference type="PROSITE" id="PS50042"/>
    </source>
</evidence>
<dbReference type="SUPFAM" id="SSF51206">
    <property type="entry name" value="cAMP-binding domain-like"/>
    <property type="match status" value="1"/>
</dbReference>
<dbReference type="CDD" id="cd00038">
    <property type="entry name" value="CAP_ED"/>
    <property type="match status" value="1"/>
</dbReference>
<reference evidence="4" key="2">
    <citation type="submission" date="2025-09" db="UniProtKB">
        <authorList>
            <consortium name="Ensembl"/>
        </authorList>
    </citation>
    <scope>IDENTIFICATION</scope>
</reference>
<feature type="compositionally biased region" description="Basic and acidic residues" evidence="1">
    <location>
        <begin position="590"/>
        <end position="601"/>
    </location>
</feature>
<dbReference type="SUPFAM" id="SSF81324">
    <property type="entry name" value="Voltage-gated potassium channels"/>
    <property type="match status" value="1"/>
</dbReference>
<feature type="transmembrane region" description="Helical" evidence="2">
    <location>
        <begin position="43"/>
        <end position="65"/>
    </location>
</feature>
<keyword evidence="5" id="KW-1185">Reference proteome</keyword>
<dbReference type="Pfam" id="PF00027">
    <property type="entry name" value="cNMP_binding"/>
    <property type="match status" value="1"/>
</dbReference>
<keyword evidence="2" id="KW-1133">Transmembrane helix</keyword>
<dbReference type="Ensembl" id="ENSFHET00000009779.1">
    <property type="protein sequence ID" value="ENSFHEP00000023648.1"/>
    <property type="gene ID" value="ENSFHEG00000004772.1"/>
</dbReference>
<dbReference type="InterPro" id="IPR018490">
    <property type="entry name" value="cNMP-bd_dom_sf"/>
</dbReference>
<reference evidence="4" key="1">
    <citation type="submission" date="2025-08" db="UniProtKB">
        <authorList>
            <consortium name="Ensembl"/>
        </authorList>
    </citation>
    <scope>IDENTIFICATION</scope>
</reference>
<proteinExistence type="predicted"/>
<dbReference type="STRING" id="8078.ENSFHEP00000023648"/>
<dbReference type="SMART" id="SM00100">
    <property type="entry name" value="cNMP"/>
    <property type="match status" value="1"/>
</dbReference>
<feature type="region of interest" description="Disordered" evidence="1">
    <location>
        <begin position="578"/>
        <end position="619"/>
    </location>
</feature>
<feature type="domain" description="Cyclic nucleotide-binding" evidence="3">
    <location>
        <begin position="143"/>
        <end position="249"/>
    </location>
</feature>
<dbReference type="InterPro" id="IPR018488">
    <property type="entry name" value="cNMP-bd_CS"/>
</dbReference>
<dbReference type="PANTHER" id="PTHR45689">
    <property type="entry name" value="I[[H]] CHANNEL, ISOFORM E"/>
    <property type="match status" value="1"/>
</dbReference>
<dbReference type="GO" id="GO:0035725">
    <property type="term" value="P:sodium ion transmembrane transport"/>
    <property type="evidence" value="ECO:0007669"/>
    <property type="project" value="TreeGrafter"/>
</dbReference>
<dbReference type="AlphaFoldDB" id="A0A3Q2Q9J7"/>
<organism evidence="4 5">
    <name type="scientific">Fundulus heteroclitus</name>
    <name type="common">Killifish</name>
    <name type="synonym">Mummichog</name>
    <dbReference type="NCBI Taxonomy" id="8078"/>
    <lineage>
        <taxon>Eukaryota</taxon>
        <taxon>Metazoa</taxon>
        <taxon>Chordata</taxon>
        <taxon>Craniata</taxon>
        <taxon>Vertebrata</taxon>
        <taxon>Euteleostomi</taxon>
        <taxon>Actinopterygii</taxon>
        <taxon>Neopterygii</taxon>
        <taxon>Teleostei</taxon>
        <taxon>Neoteleostei</taxon>
        <taxon>Acanthomorphata</taxon>
        <taxon>Ovalentaria</taxon>
        <taxon>Atherinomorphae</taxon>
        <taxon>Cyprinodontiformes</taxon>
        <taxon>Fundulidae</taxon>
        <taxon>Fundulus</taxon>
    </lineage>
</organism>
<dbReference type="GO" id="GO:0005249">
    <property type="term" value="F:voltage-gated potassium channel activity"/>
    <property type="evidence" value="ECO:0007669"/>
    <property type="project" value="TreeGrafter"/>
</dbReference>
<keyword evidence="2" id="KW-0472">Membrane</keyword>
<dbReference type="InterPro" id="IPR014710">
    <property type="entry name" value="RmlC-like_jellyroll"/>
</dbReference>
<evidence type="ECO:0000313" key="5">
    <source>
        <dbReference type="Proteomes" id="UP000265000"/>
    </source>
</evidence>
<dbReference type="Gene3D" id="1.10.287.630">
    <property type="entry name" value="Helix hairpin bin"/>
    <property type="match status" value="1"/>
</dbReference>
<dbReference type="Gene3D" id="2.60.120.10">
    <property type="entry name" value="Jelly Rolls"/>
    <property type="match status" value="1"/>
</dbReference>
<sequence>MKSPINVSWGKQYSYALFKAMSHMLCIGYGARAPVSMSDLWITMLSMIVGATCYAMFVGHATALIQSLDSSRRQYQEKYKQVEQYMSFHKLPADMRQKIHDYYEHRYQGKIFDEDNILSELNDPLKEEIVNFNCRKLVATMPLFANADPNFVTGMLSKLKFEVFQPNDYIIREGTVGKKMYFIQHGVVSVITKFNKEMKLTDGSYFGEICLLTKGRRTASVRADTYCRLFSLSVDHFNEVLEEYPMMRRAFETVAIDRLDRIGKKNSLLLQKFQKDLNAGVFNTQENEILKQIIRQDREMVMMVDRKQSVTGMNSTPMSGNSIINSPAQPPYSTAFGTAQLQQSSVPMTYSASAIANASVARMLPVAAAAAAAAQGGFPVSSLSQVNLNSASQTALQQQGAIMSPCSFTAAMCSPPVQTPLASRSFQYGSPTASQLSLIQQPIGQPSLLTQQQLGQQLAAANAAATSAAQQQVPSPQRGDIHKSTQALQSGSLSRDVRHLSASQPSLPHDTSLGPRVHPTSGESLASIVPPTAAAIQGISLQGGIRTTVPQRVSLFRQMSSGALPPVRSAASAAAAAAAAAAASSSSSTQHRESPGSRRDSVLSSTETEQDKMRFASNL</sequence>
<dbReference type="FunFam" id="1.10.287.630:FF:000002">
    <property type="entry name" value="Potassium/sodium hyperpolarization-activated cyclic nucleotide-gated channel 4"/>
    <property type="match status" value="1"/>
</dbReference>
<dbReference type="PROSITE" id="PS00888">
    <property type="entry name" value="CNMP_BINDING_1"/>
    <property type="match status" value="1"/>
</dbReference>
<protein>
    <submittedName>
        <fullName evidence="4">Hyperpolarization activated cyclic nucleotide gated potassium channel 1</fullName>
    </submittedName>
</protein>
<evidence type="ECO:0000256" key="2">
    <source>
        <dbReference type="SAM" id="Phobius"/>
    </source>
</evidence>
<dbReference type="PROSITE" id="PS50042">
    <property type="entry name" value="CNMP_BINDING_3"/>
    <property type="match status" value="1"/>
</dbReference>
<dbReference type="Gene3D" id="1.10.287.70">
    <property type="match status" value="1"/>
</dbReference>